<dbReference type="GO" id="GO:0005886">
    <property type="term" value="C:plasma membrane"/>
    <property type="evidence" value="ECO:0007669"/>
    <property type="project" value="UniProtKB-SubCell"/>
</dbReference>
<dbReference type="RefSeq" id="WP_096426127.1">
    <property type="nucleotide sequence ID" value="NZ_AP015029.1"/>
</dbReference>
<feature type="transmembrane region" description="Helical" evidence="5">
    <location>
        <begin position="166"/>
        <end position="184"/>
    </location>
</feature>
<dbReference type="NCBIfam" id="TIGR00254">
    <property type="entry name" value="GGDEF"/>
    <property type="match status" value="1"/>
</dbReference>
<keyword evidence="5" id="KW-0472">Membrane</keyword>
<dbReference type="AlphaFoldDB" id="A0A1L7NDG3"/>
<evidence type="ECO:0000256" key="1">
    <source>
        <dbReference type="ARBA" id="ARBA00001946"/>
    </source>
</evidence>
<dbReference type="InterPro" id="IPR000160">
    <property type="entry name" value="GGDEF_dom"/>
</dbReference>
<dbReference type="CDD" id="cd01949">
    <property type="entry name" value="GGDEF"/>
    <property type="match status" value="1"/>
</dbReference>
<evidence type="ECO:0000256" key="3">
    <source>
        <dbReference type="ARBA" id="ARBA00012528"/>
    </source>
</evidence>
<proteinExistence type="predicted"/>
<comment type="catalytic activity">
    <reaction evidence="4">
        <text>2 GTP = 3',3'-c-di-GMP + 2 diphosphate</text>
        <dbReference type="Rhea" id="RHEA:24898"/>
        <dbReference type="ChEBI" id="CHEBI:33019"/>
        <dbReference type="ChEBI" id="CHEBI:37565"/>
        <dbReference type="ChEBI" id="CHEBI:58805"/>
        <dbReference type="EC" id="2.7.7.65"/>
    </reaction>
</comment>
<dbReference type="InterPro" id="IPR050469">
    <property type="entry name" value="Diguanylate_Cyclase"/>
</dbReference>
<comment type="subcellular location">
    <subcellularLocation>
        <location evidence="2">Cell inner membrane</location>
    </subcellularLocation>
</comment>
<dbReference type="GO" id="GO:1902201">
    <property type="term" value="P:negative regulation of bacterial-type flagellum-dependent cell motility"/>
    <property type="evidence" value="ECO:0007669"/>
    <property type="project" value="TreeGrafter"/>
</dbReference>
<evidence type="ECO:0000256" key="4">
    <source>
        <dbReference type="ARBA" id="ARBA00034247"/>
    </source>
</evidence>
<sequence length="363" mass="40979">MLKTIEEHVRKQVAPAALRAEFRQHEFESMRPFCLLVFCISLLIWLVFDLIVSFLGGQGFTWLSCVFIALLGSLTVVLRFTHRSHHFDVLNLLFITVITLGMRLVIEGLPVSLRPVWLILGVSTVLYAMSVLPVRRWSFFCAMAITWVMLSPFYHTRMEPDAVEGAMLISYAVFLSGLVSYSYLQIRKAKLHNFYLSKVLLEQAYIDALTDIPNRRSFMAQADRQLRMASSGQYLAMIDIDNFKRVNDLFGHDVGDEVLKRVALHIKASMAGHAFARLGGEEFAIFLQGLDQQGAEQQVAALCQRVREDRGEHPVTISIGLARVDRSDSLTTALVRADQALYEAKHSGKDRVVLWTTQLAAQG</sequence>
<keyword evidence="5" id="KW-0812">Transmembrane</keyword>
<feature type="domain" description="GGDEF" evidence="6">
    <location>
        <begin position="231"/>
        <end position="357"/>
    </location>
</feature>
<dbReference type="SUPFAM" id="SSF55073">
    <property type="entry name" value="Nucleotide cyclase"/>
    <property type="match status" value="1"/>
</dbReference>
<name>A0A1L7NDG3_PSEPU</name>
<dbReference type="Proteomes" id="UP000218731">
    <property type="component" value="Chromosome 1"/>
</dbReference>
<dbReference type="EC" id="2.7.7.65" evidence="3"/>
<dbReference type="Pfam" id="PF00990">
    <property type="entry name" value="GGDEF"/>
    <property type="match status" value="1"/>
</dbReference>
<dbReference type="Gene3D" id="3.30.70.270">
    <property type="match status" value="1"/>
</dbReference>
<comment type="cofactor">
    <cofactor evidence="1">
        <name>Mg(2+)</name>
        <dbReference type="ChEBI" id="CHEBI:18420"/>
    </cofactor>
</comment>
<feature type="transmembrane region" description="Helical" evidence="5">
    <location>
        <begin position="87"/>
        <end position="106"/>
    </location>
</feature>
<dbReference type="GO" id="GO:0043709">
    <property type="term" value="P:cell adhesion involved in single-species biofilm formation"/>
    <property type="evidence" value="ECO:0007669"/>
    <property type="project" value="TreeGrafter"/>
</dbReference>
<evidence type="ECO:0000313" key="7">
    <source>
        <dbReference type="EMBL" id="BAW23508.1"/>
    </source>
</evidence>
<reference evidence="7 8" key="1">
    <citation type="submission" date="2015-11" db="EMBL/GenBank/DDBJ databases">
        <title>Complete genome sequencing of a biphenyl-degrading bacterium, Pseudomonas putida KF715 (=NBRC110667).</title>
        <authorList>
            <person name="Suenaga H."/>
            <person name="Fujihara N."/>
            <person name="Watanabe T."/>
            <person name="Hirose J."/>
            <person name="Kimura N."/>
            <person name="Yamazoe A."/>
            <person name="Hosoyama A."/>
            <person name="Shimodaira J."/>
            <person name="Furukawa K."/>
        </authorList>
    </citation>
    <scope>NUCLEOTIDE SEQUENCE [LARGE SCALE GENOMIC DNA]</scope>
    <source>
        <strain evidence="7 8">KF715</strain>
    </source>
</reference>
<organism evidence="7 8">
    <name type="scientific">Pseudomonas putida</name>
    <name type="common">Arthrobacter siderocapsulatus</name>
    <dbReference type="NCBI Taxonomy" id="303"/>
    <lineage>
        <taxon>Bacteria</taxon>
        <taxon>Pseudomonadati</taxon>
        <taxon>Pseudomonadota</taxon>
        <taxon>Gammaproteobacteria</taxon>
        <taxon>Pseudomonadales</taxon>
        <taxon>Pseudomonadaceae</taxon>
        <taxon>Pseudomonas</taxon>
    </lineage>
</organism>
<feature type="transmembrane region" description="Helical" evidence="5">
    <location>
        <begin position="112"/>
        <end position="130"/>
    </location>
</feature>
<keyword evidence="5" id="KW-1133">Transmembrane helix</keyword>
<dbReference type="EMBL" id="AP015029">
    <property type="protein sequence ID" value="BAW23508.1"/>
    <property type="molecule type" value="Genomic_DNA"/>
</dbReference>
<evidence type="ECO:0000259" key="6">
    <source>
        <dbReference type="PROSITE" id="PS50887"/>
    </source>
</evidence>
<dbReference type="GO" id="GO:0052621">
    <property type="term" value="F:diguanylate cyclase activity"/>
    <property type="evidence" value="ECO:0007669"/>
    <property type="project" value="UniProtKB-EC"/>
</dbReference>
<dbReference type="FunFam" id="3.30.70.270:FF:000001">
    <property type="entry name" value="Diguanylate cyclase domain protein"/>
    <property type="match status" value="1"/>
</dbReference>
<dbReference type="PANTHER" id="PTHR45138">
    <property type="entry name" value="REGULATORY COMPONENTS OF SENSORY TRANSDUCTION SYSTEM"/>
    <property type="match status" value="1"/>
</dbReference>
<accession>A0A1L7NDG3</accession>
<evidence type="ECO:0000256" key="5">
    <source>
        <dbReference type="SAM" id="Phobius"/>
    </source>
</evidence>
<feature type="transmembrane region" description="Helical" evidence="5">
    <location>
        <begin position="137"/>
        <end position="154"/>
    </location>
</feature>
<feature type="transmembrane region" description="Helical" evidence="5">
    <location>
        <begin position="60"/>
        <end position="80"/>
    </location>
</feature>
<gene>
    <name evidence="7" type="ORF">KF715C_ch29350</name>
</gene>
<dbReference type="InterPro" id="IPR029787">
    <property type="entry name" value="Nucleotide_cyclase"/>
</dbReference>
<protein>
    <recommendedName>
        <fullName evidence="3">diguanylate cyclase</fullName>
        <ecNumber evidence="3">2.7.7.65</ecNumber>
    </recommendedName>
</protein>
<dbReference type="PANTHER" id="PTHR45138:SF9">
    <property type="entry name" value="DIGUANYLATE CYCLASE DGCM-RELATED"/>
    <property type="match status" value="1"/>
</dbReference>
<dbReference type="SMART" id="SM00267">
    <property type="entry name" value="GGDEF"/>
    <property type="match status" value="1"/>
</dbReference>
<evidence type="ECO:0000313" key="8">
    <source>
        <dbReference type="Proteomes" id="UP000218731"/>
    </source>
</evidence>
<feature type="transmembrane region" description="Helical" evidence="5">
    <location>
        <begin position="33"/>
        <end position="54"/>
    </location>
</feature>
<evidence type="ECO:0000256" key="2">
    <source>
        <dbReference type="ARBA" id="ARBA00004533"/>
    </source>
</evidence>
<dbReference type="PROSITE" id="PS50887">
    <property type="entry name" value="GGDEF"/>
    <property type="match status" value="1"/>
</dbReference>
<dbReference type="InterPro" id="IPR043128">
    <property type="entry name" value="Rev_trsase/Diguanyl_cyclase"/>
</dbReference>